<dbReference type="InterPro" id="IPR016054">
    <property type="entry name" value="LY6_UPA_recep-like"/>
</dbReference>
<dbReference type="SUPFAM" id="SSF57302">
    <property type="entry name" value="Snake toxin-like"/>
    <property type="match status" value="2"/>
</dbReference>
<dbReference type="Gene3D" id="2.10.60.10">
    <property type="entry name" value="CD59"/>
    <property type="match status" value="1"/>
</dbReference>
<name>A0ABQ7TP17_PHRPL</name>
<gene>
    <name evidence="6" type="ORF">JD844_005778</name>
</gene>
<dbReference type="EMBL" id="JAIPUX010000035">
    <property type="protein sequence ID" value="KAH0631449.1"/>
    <property type="molecule type" value="Genomic_DNA"/>
</dbReference>
<dbReference type="CDD" id="cd23572">
    <property type="entry name" value="TFP_LU_ECD_PINLYP_rpt2"/>
    <property type="match status" value="1"/>
</dbReference>
<evidence type="ECO:0000256" key="3">
    <source>
        <dbReference type="ARBA" id="ARBA00023157"/>
    </source>
</evidence>
<evidence type="ECO:0000256" key="2">
    <source>
        <dbReference type="ARBA" id="ARBA00022525"/>
    </source>
</evidence>
<evidence type="ECO:0000256" key="4">
    <source>
        <dbReference type="SAM" id="SignalP"/>
    </source>
</evidence>
<keyword evidence="7" id="KW-1185">Reference proteome</keyword>
<reference evidence="6 7" key="1">
    <citation type="journal article" date="2022" name="Gigascience">
        <title>A chromosome-level genome assembly and annotation of the desert horned lizard, Phrynosoma platyrhinos, provides insight into chromosomal rearrangements among reptiles.</title>
        <authorList>
            <person name="Koochekian N."/>
            <person name="Ascanio A."/>
            <person name="Farleigh K."/>
            <person name="Card D.C."/>
            <person name="Schield D.R."/>
            <person name="Castoe T.A."/>
            <person name="Jezkova T."/>
        </authorList>
    </citation>
    <scope>NUCLEOTIDE SEQUENCE [LARGE SCALE GENOMIC DNA]</scope>
    <source>
        <strain evidence="6">NK-2021</strain>
    </source>
</reference>
<dbReference type="InterPro" id="IPR045860">
    <property type="entry name" value="Snake_toxin-like_sf"/>
</dbReference>
<comment type="caution">
    <text evidence="6">The sequence shown here is derived from an EMBL/GenBank/DDBJ whole genome shotgun (WGS) entry which is preliminary data.</text>
</comment>
<evidence type="ECO:0000256" key="1">
    <source>
        <dbReference type="ARBA" id="ARBA00004613"/>
    </source>
</evidence>
<comment type="subcellular location">
    <subcellularLocation>
        <location evidence="1">Secreted</location>
    </subcellularLocation>
</comment>
<dbReference type="Pfam" id="PF00021">
    <property type="entry name" value="UPAR_LY6"/>
    <property type="match status" value="2"/>
</dbReference>
<evidence type="ECO:0000313" key="6">
    <source>
        <dbReference type="EMBL" id="KAH0631449.1"/>
    </source>
</evidence>
<organism evidence="6 7">
    <name type="scientific">Phrynosoma platyrhinos</name>
    <name type="common">Desert horned lizard</name>
    <dbReference type="NCBI Taxonomy" id="52577"/>
    <lineage>
        <taxon>Eukaryota</taxon>
        <taxon>Metazoa</taxon>
        <taxon>Chordata</taxon>
        <taxon>Craniata</taxon>
        <taxon>Vertebrata</taxon>
        <taxon>Euteleostomi</taxon>
        <taxon>Lepidosauria</taxon>
        <taxon>Squamata</taxon>
        <taxon>Bifurcata</taxon>
        <taxon>Unidentata</taxon>
        <taxon>Episquamata</taxon>
        <taxon>Toxicofera</taxon>
        <taxon>Iguania</taxon>
        <taxon>Phrynosomatidae</taxon>
        <taxon>Phrynosomatinae</taxon>
        <taxon>Phrynosoma</taxon>
    </lineage>
</organism>
<feature type="domain" description="UPAR/Ly6" evidence="5">
    <location>
        <begin position="70"/>
        <end position="144"/>
    </location>
</feature>
<dbReference type="PANTHER" id="PTHR20914">
    <property type="entry name" value="LY6/PLAUR DOMAIN-CONTAINING PROTEIN 8"/>
    <property type="match status" value="1"/>
</dbReference>
<sequence length="174" mass="18775">MFFPILFIAVGSNSAYVSKGCIESEFCIPGFYSASALNGANFLSNLECCDSDLCNRRNISLPRLRNSIPNGLQCPACFTFSSDNCNPTDTVACLGLETQCFYFGATVTFAPVVEQLVDSVVSMAVRGCGTADICAYKPGNLEMDADLIHINITHAECQIARTNVLEATIPNDYP</sequence>
<dbReference type="PANTHER" id="PTHR20914:SF8">
    <property type="entry name" value="GENE 12253-RELATED"/>
    <property type="match status" value="1"/>
</dbReference>
<feature type="domain" description="UPAR/Ly6" evidence="5">
    <location>
        <begin position="11"/>
        <end position="56"/>
    </location>
</feature>
<evidence type="ECO:0000313" key="7">
    <source>
        <dbReference type="Proteomes" id="UP000826234"/>
    </source>
</evidence>
<keyword evidence="3" id="KW-1015">Disulfide bond</keyword>
<feature type="chain" id="PRO_5047288601" description="UPAR/Ly6 domain-containing protein" evidence="4">
    <location>
        <begin position="16"/>
        <end position="174"/>
    </location>
</feature>
<dbReference type="Proteomes" id="UP000826234">
    <property type="component" value="Unassembled WGS sequence"/>
</dbReference>
<proteinExistence type="predicted"/>
<dbReference type="InterPro" id="IPR050918">
    <property type="entry name" value="CNF-like_PLA2_Inhibitor"/>
</dbReference>
<feature type="signal peptide" evidence="4">
    <location>
        <begin position="1"/>
        <end position="15"/>
    </location>
</feature>
<keyword evidence="2" id="KW-0964">Secreted</keyword>
<protein>
    <recommendedName>
        <fullName evidence="5">UPAR/Ly6 domain-containing protein</fullName>
    </recommendedName>
</protein>
<keyword evidence="4" id="KW-0732">Signal</keyword>
<evidence type="ECO:0000259" key="5">
    <source>
        <dbReference type="Pfam" id="PF00021"/>
    </source>
</evidence>
<accession>A0ABQ7TP17</accession>